<dbReference type="InterPro" id="IPR010930">
    <property type="entry name" value="Flg_bb/hook_C_dom"/>
</dbReference>
<evidence type="ECO:0000259" key="8">
    <source>
        <dbReference type="Pfam" id="PF00460"/>
    </source>
</evidence>
<keyword evidence="12" id="KW-1185">Reference proteome</keyword>
<name>A0A5S4ZTV6_9FIRM</name>
<keyword evidence="11" id="KW-0966">Cell projection</keyword>
<dbReference type="GO" id="GO:0009424">
    <property type="term" value="C:bacterial-type flagellum hook"/>
    <property type="evidence" value="ECO:0007669"/>
    <property type="project" value="InterPro"/>
</dbReference>
<evidence type="ECO:0000256" key="3">
    <source>
        <dbReference type="ARBA" id="ARBA00009677"/>
    </source>
</evidence>
<feature type="domain" description="Flagellar hook-associated protein FlgK helical" evidence="10">
    <location>
        <begin position="103"/>
        <end position="256"/>
    </location>
</feature>
<dbReference type="SUPFAM" id="SSF64518">
    <property type="entry name" value="Phase 1 flagellin"/>
    <property type="match status" value="1"/>
</dbReference>
<evidence type="ECO:0000256" key="7">
    <source>
        <dbReference type="SAM" id="Coils"/>
    </source>
</evidence>
<evidence type="ECO:0000256" key="6">
    <source>
        <dbReference type="ARBA" id="ARBA00023143"/>
    </source>
</evidence>
<sequence>MPGTFSGIEITRRALQAHQISLETTGHNIANANTPGYSRQQAVHTASDPYTMPVPLNELTVGQLGTGVEISLIRRIRNDYLDAQVRTSTSAHSYWATQEQVFARIESVFPEPLTQGIGDAITKFFRAWHDLNNTPEDPGCKAAVAELGDELANLMRESYAQLENLNQNIVRLKDDGSGNKIIDGGQLQDQVDTVNYMLKQVRDLTEGIKRVYAYGNQPNDLLDKRDLLLDKLAEYVPLEVINKNDTGDIELKIFGHEVDFRKKDADYPVVTLQYNDKGDTKAENDVIELTVKSITGSATFALEDYADNAPPRSSILALEMARGKVQEYQENLEVLSKALKLIIKEQEPFIEGSAVNNFFAGSLGGANEFRVNPKIMADPTLIDGEKALDVARLYNIGMDGSIAGVDLRGATLSEYFNAILSDIGTNSSTATDMTENQYAVNQQIQSVRDSAQGVNLDEELTMMIQYQYGYQASARVLTTLDELLDHLINRTA</sequence>
<evidence type="ECO:0000259" key="10">
    <source>
        <dbReference type="Pfam" id="PF22638"/>
    </source>
</evidence>
<dbReference type="NCBIfam" id="TIGR02492">
    <property type="entry name" value="flgK_ends"/>
    <property type="match status" value="1"/>
</dbReference>
<evidence type="ECO:0000313" key="12">
    <source>
        <dbReference type="Proteomes" id="UP000323166"/>
    </source>
</evidence>
<keyword evidence="6" id="KW-0975">Bacterial flagellum</keyword>
<accession>A0A5S4ZTV6</accession>
<dbReference type="Pfam" id="PF22638">
    <property type="entry name" value="FlgK_D1"/>
    <property type="match status" value="1"/>
</dbReference>
<dbReference type="GO" id="GO:0005198">
    <property type="term" value="F:structural molecule activity"/>
    <property type="evidence" value="ECO:0007669"/>
    <property type="project" value="InterPro"/>
</dbReference>
<dbReference type="Pfam" id="PF06429">
    <property type="entry name" value="Flg_bbr_C"/>
    <property type="match status" value="1"/>
</dbReference>
<evidence type="ECO:0000256" key="4">
    <source>
        <dbReference type="ARBA" id="ARBA00016244"/>
    </source>
</evidence>
<feature type="coiled-coil region" evidence="7">
    <location>
        <begin position="318"/>
        <end position="345"/>
    </location>
</feature>
<dbReference type="Pfam" id="PF00460">
    <property type="entry name" value="Flg_bb_rod"/>
    <property type="match status" value="1"/>
</dbReference>
<dbReference type="Proteomes" id="UP000323166">
    <property type="component" value="Unassembled WGS sequence"/>
</dbReference>
<keyword evidence="11" id="KW-0282">Flagellum</keyword>
<evidence type="ECO:0000256" key="5">
    <source>
        <dbReference type="ARBA" id="ARBA00022525"/>
    </source>
</evidence>
<dbReference type="GO" id="GO:0044780">
    <property type="term" value="P:bacterial-type flagellum assembly"/>
    <property type="evidence" value="ECO:0007669"/>
    <property type="project" value="InterPro"/>
</dbReference>
<dbReference type="PANTHER" id="PTHR30033:SF1">
    <property type="entry name" value="FLAGELLAR HOOK-ASSOCIATED PROTEIN 1"/>
    <property type="match status" value="1"/>
</dbReference>
<evidence type="ECO:0000256" key="1">
    <source>
        <dbReference type="ARBA" id="ARBA00004365"/>
    </source>
</evidence>
<dbReference type="InterPro" id="IPR053927">
    <property type="entry name" value="FlgK_helical"/>
</dbReference>
<feature type="domain" description="Flagellar basal body rod protein N-terminal" evidence="8">
    <location>
        <begin position="11"/>
        <end position="37"/>
    </location>
</feature>
<dbReference type="PANTHER" id="PTHR30033">
    <property type="entry name" value="FLAGELLAR HOOK-ASSOCIATED PROTEIN 1"/>
    <property type="match status" value="1"/>
</dbReference>
<dbReference type="InterPro" id="IPR002371">
    <property type="entry name" value="FlgK"/>
</dbReference>
<protein>
    <recommendedName>
        <fullName evidence="4">Flagellar hook-associated protein 1</fullName>
    </recommendedName>
</protein>
<evidence type="ECO:0000313" key="11">
    <source>
        <dbReference type="EMBL" id="TYO95530.1"/>
    </source>
</evidence>
<dbReference type="EMBL" id="VNHM01000007">
    <property type="protein sequence ID" value="TYO95530.1"/>
    <property type="molecule type" value="Genomic_DNA"/>
</dbReference>
<reference evidence="11 12" key="1">
    <citation type="submission" date="2019-07" db="EMBL/GenBank/DDBJ databases">
        <title>Genomic Encyclopedia of Type Strains, Phase I: the one thousand microbial genomes (KMG-I) project.</title>
        <authorList>
            <person name="Kyrpides N."/>
        </authorList>
    </citation>
    <scope>NUCLEOTIDE SEQUENCE [LARGE SCALE GENOMIC DNA]</scope>
    <source>
        <strain evidence="11 12">DSM 6562</strain>
    </source>
</reference>
<dbReference type="GO" id="GO:0005576">
    <property type="term" value="C:extracellular region"/>
    <property type="evidence" value="ECO:0007669"/>
    <property type="project" value="UniProtKB-SubCell"/>
</dbReference>
<keyword evidence="7" id="KW-0175">Coiled coil</keyword>
<feature type="domain" description="Flagellar basal-body/hook protein C-terminal" evidence="9">
    <location>
        <begin position="452"/>
        <end position="489"/>
    </location>
</feature>
<dbReference type="InterPro" id="IPR001444">
    <property type="entry name" value="Flag_bb_rod_N"/>
</dbReference>
<comment type="subcellular location">
    <subcellularLocation>
        <location evidence="1">Bacterial flagellum</location>
    </subcellularLocation>
    <subcellularLocation>
        <location evidence="2">Secreted</location>
    </subcellularLocation>
</comment>
<dbReference type="RefSeq" id="WP_166511509.1">
    <property type="nucleotide sequence ID" value="NZ_VNHM01000007.1"/>
</dbReference>
<keyword evidence="5" id="KW-0964">Secreted</keyword>
<evidence type="ECO:0000259" key="9">
    <source>
        <dbReference type="Pfam" id="PF06429"/>
    </source>
</evidence>
<keyword evidence="11" id="KW-0969">Cilium</keyword>
<evidence type="ECO:0000256" key="2">
    <source>
        <dbReference type="ARBA" id="ARBA00004613"/>
    </source>
</evidence>
<organism evidence="11 12">
    <name type="scientific">Desulfallas thermosapovorans DSM 6562</name>
    <dbReference type="NCBI Taxonomy" id="1121431"/>
    <lineage>
        <taxon>Bacteria</taxon>
        <taxon>Bacillati</taxon>
        <taxon>Bacillota</taxon>
        <taxon>Clostridia</taxon>
        <taxon>Eubacteriales</taxon>
        <taxon>Desulfallaceae</taxon>
        <taxon>Desulfallas</taxon>
    </lineage>
</organism>
<comment type="caution">
    <text evidence="11">The sequence shown here is derived from an EMBL/GenBank/DDBJ whole genome shotgun (WGS) entry which is preliminary data.</text>
</comment>
<dbReference type="AlphaFoldDB" id="A0A5S4ZTV6"/>
<comment type="similarity">
    <text evidence="3">Belongs to the flagella basal body rod proteins family.</text>
</comment>
<gene>
    <name evidence="11" type="ORF">LX24_01491</name>
</gene>
<proteinExistence type="inferred from homology"/>